<protein>
    <submittedName>
        <fullName evidence="2">Uncharacterized protein</fullName>
    </submittedName>
</protein>
<keyword evidence="3" id="KW-1185">Reference proteome</keyword>
<feature type="signal peptide" evidence="1">
    <location>
        <begin position="1"/>
        <end position="22"/>
    </location>
</feature>
<dbReference type="RefSeq" id="WP_131152774.1">
    <property type="nucleotide sequence ID" value="NZ_SJTG01000008.1"/>
</dbReference>
<evidence type="ECO:0000313" key="3">
    <source>
        <dbReference type="Proteomes" id="UP000291822"/>
    </source>
</evidence>
<gene>
    <name evidence="2" type="ORF">EZM97_36185</name>
</gene>
<reference evidence="2 3" key="1">
    <citation type="submission" date="2019-02" db="EMBL/GenBank/DDBJ databases">
        <title>Dyella amyloliquefaciens sp. nov., isolated from forest soil.</title>
        <authorList>
            <person name="Gao Z.-H."/>
            <person name="Qiu L.-H."/>
        </authorList>
    </citation>
    <scope>NUCLEOTIDE SEQUENCE [LARGE SCALE GENOMIC DNA]</scope>
    <source>
        <strain evidence="2 3">KACC 12747</strain>
    </source>
</reference>
<comment type="caution">
    <text evidence="2">The sequence shown here is derived from an EMBL/GenBank/DDBJ whole genome shotgun (WGS) entry which is preliminary data.</text>
</comment>
<dbReference type="PROSITE" id="PS51257">
    <property type="entry name" value="PROKAR_LIPOPROTEIN"/>
    <property type="match status" value="1"/>
</dbReference>
<dbReference type="AlphaFoldDB" id="A0A4R0YDH3"/>
<keyword evidence="1" id="KW-0732">Signal</keyword>
<feature type="chain" id="PRO_5020832382" evidence="1">
    <location>
        <begin position="23"/>
        <end position="190"/>
    </location>
</feature>
<accession>A0A4R0YDH3</accession>
<dbReference type="EMBL" id="SJTG01000008">
    <property type="protein sequence ID" value="TCI05955.1"/>
    <property type="molecule type" value="Genomic_DNA"/>
</dbReference>
<proteinExistence type="predicted"/>
<name>A0A4R0YDH3_9GAMM</name>
<evidence type="ECO:0000256" key="1">
    <source>
        <dbReference type="SAM" id="SignalP"/>
    </source>
</evidence>
<sequence length="190" mass="21284">MHRINVWQCLILAVACTASLSAADALSGGGLPPWRFEMTKDDVRSFAEFGPYESFSNGDLETHAGLYEGRKENVQFFFEDGKLARIGILLYEGDSLDAAADTWVKAYEMLDARYGDIDLPKMHFEGWPREKRLPVLLNAAARSRVEVFGRARMAPLKQPSDKFVYASFNKAVFHGATVYTVVVFLDPPKP</sequence>
<organism evidence="2 3">
    <name type="scientific">Dyella soli</name>
    <dbReference type="NCBI Taxonomy" id="522319"/>
    <lineage>
        <taxon>Bacteria</taxon>
        <taxon>Pseudomonadati</taxon>
        <taxon>Pseudomonadota</taxon>
        <taxon>Gammaproteobacteria</taxon>
        <taxon>Lysobacterales</taxon>
        <taxon>Rhodanobacteraceae</taxon>
        <taxon>Dyella</taxon>
    </lineage>
</organism>
<dbReference type="Proteomes" id="UP000291822">
    <property type="component" value="Unassembled WGS sequence"/>
</dbReference>
<evidence type="ECO:0000313" key="2">
    <source>
        <dbReference type="EMBL" id="TCI05955.1"/>
    </source>
</evidence>